<dbReference type="Gene3D" id="3.30.1360.120">
    <property type="entry name" value="Probable tRNA modification gtpase trme, domain 1"/>
    <property type="match status" value="1"/>
</dbReference>
<dbReference type="Proteomes" id="UP000046373">
    <property type="component" value="Unassembled WGS sequence"/>
</dbReference>
<dbReference type="InterPro" id="IPR027266">
    <property type="entry name" value="TrmE/GcvT-like"/>
</dbReference>
<dbReference type="GeneID" id="31891182"/>
<dbReference type="SUPFAM" id="SSF101790">
    <property type="entry name" value="Aminomethyltransferase beta-barrel domain"/>
    <property type="match status" value="1"/>
</dbReference>
<dbReference type="Gene3D" id="2.40.30.110">
    <property type="entry name" value="Aminomethyltransferase beta-barrel domains"/>
    <property type="match status" value="1"/>
</dbReference>
<feature type="domain" description="FAD dependent oxidoreductase central" evidence="7">
    <location>
        <begin position="366"/>
        <end position="421"/>
    </location>
</feature>
<accession>A0A090F2T6</accession>
<evidence type="ECO:0000256" key="2">
    <source>
        <dbReference type="ARBA" id="ARBA00023002"/>
    </source>
</evidence>
<evidence type="ECO:0000259" key="6">
    <source>
        <dbReference type="Pfam" id="PF08669"/>
    </source>
</evidence>
<protein>
    <submittedName>
        <fullName evidence="8">FAD dependent oxidoreductase</fullName>
    </submittedName>
</protein>
<feature type="compositionally biased region" description="Basic and acidic residues" evidence="3">
    <location>
        <begin position="809"/>
        <end position="820"/>
    </location>
</feature>
<dbReference type="Gene3D" id="3.50.50.60">
    <property type="entry name" value="FAD/NAD(P)-binding domain"/>
    <property type="match status" value="1"/>
</dbReference>
<evidence type="ECO:0000256" key="3">
    <source>
        <dbReference type="SAM" id="MobiDB-lite"/>
    </source>
</evidence>
<evidence type="ECO:0000259" key="7">
    <source>
        <dbReference type="Pfam" id="PF16350"/>
    </source>
</evidence>
<dbReference type="Pfam" id="PF16350">
    <property type="entry name" value="FAO_M"/>
    <property type="match status" value="1"/>
</dbReference>
<dbReference type="GO" id="GO:0016491">
    <property type="term" value="F:oxidoreductase activity"/>
    <property type="evidence" value="ECO:0007669"/>
    <property type="project" value="UniProtKB-KW"/>
</dbReference>
<reference evidence="8 9" key="1">
    <citation type="submission" date="2014-08" db="EMBL/GenBank/DDBJ databases">
        <authorList>
            <person name="Moulin Lionel"/>
        </authorList>
    </citation>
    <scope>NUCLEOTIDE SEQUENCE [LARGE SCALE GENOMIC DNA]</scope>
</reference>
<dbReference type="SUPFAM" id="SSF51905">
    <property type="entry name" value="FAD/NAD(P)-binding domain"/>
    <property type="match status" value="1"/>
</dbReference>
<dbReference type="Gene3D" id="3.30.9.10">
    <property type="entry name" value="D-Amino Acid Oxidase, subunit A, domain 2"/>
    <property type="match status" value="1"/>
</dbReference>
<name>A0A090F2T6_MESPL</name>
<dbReference type="InterPro" id="IPR032503">
    <property type="entry name" value="FAO_M"/>
</dbReference>
<dbReference type="InterPro" id="IPR029043">
    <property type="entry name" value="GcvT/YgfZ_C"/>
</dbReference>
<dbReference type="Pfam" id="PF01266">
    <property type="entry name" value="DAO"/>
    <property type="match status" value="1"/>
</dbReference>
<evidence type="ECO:0000313" key="9">
    <source>
        <dbReference type="Proteomes" id="UP000046373"/>
    </source>
</evidence>
<feature type="domain" description="Aminomethyltransferase C-terminal" evidence="6">
    <location>
        <begin position="720"/>
        <end position="805"/>
    </location>
</feature>
<organism evidence="8 9">
    <name type="scientific">Mesorhizobium plurifarium</name>
    <dbReference type="NCBI Taxonomy" id="69974"/>
    <lineage>
        <taxon>Bacteria</taxon>
        <taxon>Pseudomonadati</taxon>
        <taxon>Pseudomonadota</taxon>
        <taxon>Alphaproteobacteria</taxon>
        <taxon>Hyphomicrobiales</taxon>
        <taxon>Phyllobacteriaceae</taxon>
        <taxon>Mesorhizobium</taxon>
    </lineage>
</organism>
<gene>
    <name evidence="8" type="ORF">MPLDJ20_220027</name>
</gene>
<dbReference type="InterPro" id="IPR006076">
    <property type="entry name" value="FAD-dep_OxRdtase"/>
</dbReference>
<dbReference type="Pfam" id="PF08669">
    <property type="entry name" value="GCV_T_C"/>
    <property type="match status" value="1"/>
</dbReference>
<sequence length="829" mass="92218">MLPTSAEVVIVGGGIAGCSVAYHLAKLGITDVVLLERKQLTCGTTWHAAGLVTQLRSTRNMTELAKYTGELFRSLAEETGQETGYKQNGALRLAKHEERLEELLRGASMGRNFGLQMDPVTPEQIAERWPLLNLEGIVGGIWAPNDGQVNPADVTQAYVKGARMAGVRIIEQIPVERVLVEFGKAKGVRTATEEIRTKKVVICGGMWSRDFAAKASVSLPLHAAEHFYAVTQAVPDLPSCLPVLFVADEETYYKEDAGKLLVGCFEKNAKPWGQDGIPPDFCFDSLSEDFDHFERILEMAVNRVPVLANTGIQLFFNGPESFTPDNRYLLGETAEVEGLYTASGFNSVGILSSGGVGKALAYWIKEGHPEVDLVDVDVLRMMPFQSNRSYLHDRTKESLGLLFDMHWPYRQFETARNVRKSPIHDRLEQAGAVWTEMSGWERPGYFTTSDAEREIRYSYGKQNWFDTVGQECRNTAEHVTLFDQSCFVKFSVEGRDACSFLNRICANDVDVPVGRVVYTQCLNERGGIEADVTITRLAETAFLYVTAAMSQTKDMTWLRRHALDETHVFITDVTSGLPMFGLMGPRSRVLLSEIAGEDFSNSSFPFGTSREIEIGYAKARASRVTYVGELGWELYVPAEFACHVFDRLAQAGVRHGLRHGGYFAIGSMRVEKGYRHWGHDIGPDDTPYQAGLGFAVNLKKWDFIGRDALLRQKDKGPVSRRLVQLRISDPDGPLLYHQEPVWLGKSVIGHVTSGAFGHRVGASLGLAYLIREDGINREFLEESSFEVEIAGKRYPAEARLSAFYDPLNEKVRDSTDDNGKSSRSVRVGP</sequence>
<dbReference type="EMBL" id="CCNB01000015">
    <property type="protein sequence ID" value="CDX38053.1"/>
    <property type="molecule type" value="Genomic_DNA"/>
</dbReference>
<feature type="domain" description="FAD dependent oxidoreductase" evidence="4">
    <location>
        <begin position="8"/>
        <end position="363"/>
    </location>
</feature>
<feature type="region of interest" description="Disordered" evidence="3">
    <location>
        <begin position="809"/>
        <end position="829"/>
    </location>
</feature>
<proteinExistence type="inferred from homology"/>
<dbReference type="Pfam" id="PF01571">
    <property type="entry name" value="GCV_T"/>
    <property type="match status" value="1"/>
</dbReference>
<dbReference type="AlphaFoldDB" id="A0A090F2T6"/>
<feature type="domain" description="GCVT N-terminal" evidence="5">
    <location>
        <begin position="423"/>
        <end position="700"/>
    </location>
</feature>
<keyword evidence="2" id="KW-0560">Oxidoreductase</keyword>
<evidence type="ECO:0000256" key="1">
    <source>
        <dbReference type="ARBA" id="ARBA00008609"/>
    </source>
</evidence>
<dbReference type="InterPro" id="IPR013977">
    <property type="entry name" value="GcvT_C"/>
</dbReference>
<dbReference type="Gene3D" id="3.30.70.1400">
    <property type="entry name" value="Aminomethyltransferase beta-barrel domains"/>
    <property type="match status" value="1"/>
</dbReference>
<dbReference type="InterPro" id="IPR036188">
    <property type="entry name" value="FAD/NAD-bd_sf"/>
</dbReference>
<evidence type="ECO:0000313" key="8">
    <source>
        <dbReference type="EMBL" id="CDX38053.1"/>
    </source>
</evidence>
<evidence type="ECO:0000259" key="4">
    <source>
        <dbReference type="Pfam" id="PF01266"/>
    </source>
</evidence>
<dbReference type="InterPro" id="IPR028896">
    <property type="entry name" value="GcvT/YgfZ/DmdA"/>
</dbReference>
<dbReference type="SUPFAM" id="SSF103025">
    <property type="entry name" value="Folate-binding domain"/>
    <property type="match status" value="1"/>
</dbReference>
<dbReference type="PANTHER" id="PTHR43757">
    <property type="entry name" value="AMINOMETHYLTRANSFERASE"/>
    <property type="match status" value="1"/>
</dbReference>
<dbReference type="PANTHER" id="PTHR43757:SF15">
    <property type="entry name" value="PYRUVATE DEHYDROGENASE PHOSPHATASE REGULATORY SUBUNIT, MITOCHONDRIAL-LIKE"/>
    <property type="match status" value="1"/>
</dbReference>
<comment type="similarity">
    <text evidence="1">Belongs to the GcvT family.</text>
</comment>
<evidence type="ECO:0000259" key="5">
    <source>
        <dbReference type="Pfam" id="PF01571"/>
    </source>
</evidence>
<dbReference type="InterPro" id="IPR006222">
    <property type="entry name" value="GCVT_N"/>
</dbReference>
<dbReference type="SUPFAM" id="SSF54373">
    <property type="entry name" value="FAD-linked reductases, C-terminal domain"/>
    <property type="match status" value="1"/>
</dbReference>